<evidence type="ECO:0000256" key="2">
    <source>
        <dbReference type="ARBA" id="ARBA00023002"/>
    </source>
</evidence>
<dbReference type="GO" id="GO:0005506">
    <property type="term" value="F:iron ion binding"/>
    <property type="evidence" value="ECO:0007669"/>
    <property type="project" value="InterPro"/>
</dbReference>
<evidence type="ECO:0000259" key="4">
    <source>
        <dbReference type="SMART" id="SM01008"/>
    </source>
</evidence>
<protein>
    <submittedName>
        <fullName evidence="5">Carbon-monoxide dehydrogenase large subunit</fullName>
        <ecNumber evidence="5">1.2.7.4</ecNumber>
    </submittedName>
</protein>
<dbReference type="Pfam" id="PF01315">
    <property type="entry name" value="Ald_Xan_dh_C"/>
    <property type="match status" value="1"/>
</dbReference>
<dbReference type="Gene3D" id="3.30.365.10">
    <property type="entry name" value="Aldehyde oxidase/xanthine dehydrogenase, molybdopterin binding domain"/>
    <property type="match status" value="4"/>
</dbReference>
<organism evidence="5 6">
    <name type="scientific">Lipingzhangella halophila</name>
    <dbReference type="NCBI Taxonomy" id="1783352"/>
    <lineage>
        <taxon>Bacteria</taxon>
        <taxon>Bacillati</taxon>
        <taxon>Actinomycetota</taxon>
        <taxon>Actinomycetes</taxon>
        <taxon>Streptosporangiales</taxon>
        <taxon>Nocardiopsidaceae</taxon>
        <taxon>Lipingzhangella</taxon>
    </lineage>
</organism>
<dbReference type="SUPFAM" id="SSF56003">
    <property type="entry name" value="Molybdenum cofactor-binding domain"/>
    <property type="match status" value="1"/>
</dbReference>
<dbReference type="PANTHER" id="PTHR11908:SF132">
    <property type="entry name" value="ALDEHYDE OXIDASE 1-RELATED"/>
    <property type="match status" value="1"/>
</dbReference>
<dbReference type="SMART" id="SM01008">
    <property type="entry name" value="Ald_Xan_dh_C"/>
    <property type="match status" value="1"/>
</dbReference>
<gene>
    <name evidence="5" type="ORF">F4561_002070</name>
</gene>
<keyword evidence="6" id="KW-1185">Reference proteome</keyword>
<proteinExistence type="predicted"/>
<keyword evidence="3" id="KW-0812">Transmembrane</keyword>
<comment type="caution">
    <text evidence="5">The sequence shown here is derived from an EMBL/GenBank/DDBJ whole genome shotgun (WGS) entry which is preliminary data.</text>
</comment>
<dbReference type="InterPro" id="IPR008274">
    <property type="entry name" value="AldOxase/xan_DH_MoCoBD1"/>
</dbReference>
<dbReference type="EC" id="1.2.7.4" evidence="5"/>
<feature type="domain" description="Aldehyde oxidase/xanthine dehydrogenase a/b hammerhead" evidence="4">
    <location>
        <begin position="27"/>
        <end position="138"/>
    </location>
</feature>
<evidence type="ECO:0000313" key="5">
    <source>
        <dbReference type="EMBL" id="MBB4931250.1"/>
    </source>
</evidence>
<dbReference type="PANTHER" id="PTHR11908">
    <property type="entry name" value="XANTHINE DEHYDROGENASE"/>
    <property type="match status" value="1"/>
</dbReference>
<dbReference type="InterPro" id="IPR037165">
    <property type="entry name" value="AldOxase/xan_DH_Mopterin-bd_sf"/>
</dbReference>
<dbReference type="SUPFAM" id="SSF54665">
    <property type="entry name" value="CO dehydrogenase molybdoprotein N-domain-like"/>
    <property type="match status" value="1"/>
</dbReference>
<keyword evidence="3" id="KW-1133">Transmembrane helix</keyword>
<keyword evidence="3" id="KW-0472">Membrane</keyword>
<dbReference type="InterPro" id="IPR046867">
    <property type="entry name" value="AldOxase/xan_DH_MoCoBD2"/>
</dbReference>
<keyword evidence="2 5" id="KW-0560">Oxidoreductase</keyword>
<dbReference type="Pfam" id="PF20256">
    <property type="entry name" value="MoCoBD_2"/>
    <property type="match status" value="1"/>
</dbReference>
<dbReference type="Proteomes" id="UP000523007">
    <property type="component" value="Unassembled WGS sequence"/>
</dbReference>
<evidence type="ECO:0000256" key="3">
    <source>
        <dbReference type="SAM" id="Phobius"/>
    </source>
</evidence>
<dbReference type="RefSeq" id="WP_312885209.1">
    <property type="nucleotide sequence ID" value="NZ_JACHJT010000001.1"/>
</dbReference>
<sequence length="838" mass="88608">MPTDDTLLNGSVLGHPVRRVEDQRLVTGQASYVDNLNLPGAAYVAFVRSPVAHARIRSVDTGPARRAPGVYTVVTADDITHHPVPLDGPQIPEAMRRRLLAHDAVRYVGEPVAAVVAETPAAATDALERVEVDYDPLPAVVDPREAATDSTVLFTDVGTNTVWSHDDEDPTAFTDAFFADCEVVVRQHLAPQRLAPCPLEVRAAAAVWEDGRLRQWASTQVPHRLRDEISTVLGIAPERVQVVSPDVGGGFGAKAANYGEYFILGALAQRVGRPVKWVETRSESMSGLGHGRGQAAHIEIGGDRDGRVHAYRWSVLADSGAYPMLGAVLPAVTRLMGPGPYAIDRYACRSRSVVTNTVPTVAYRGAGRPEATHAIERAMDLFAAEVDLDPVEVRRRNLVAPDSFPYSNAAGLVYDSGAYESALDTALDAAGYSSLRQEQQERRERGDVVQLGIGISTYVEITNVRRQPDMGAVEIDPEGHPVVRAGTHSQGQGHATSYAMIAAEVLGVGVGDVRFVQGDTDAVPSGVGTFGSRSMQTSGTAVLQASEEVAQLARQRAAELLEASADDIEFDQGNASFGVRGVPGIGVGWRELGAHAAETGQPLAASVDFAPENATFPSGAHIAAVQVDTQTGDTRLRRIVAVDDCGRVLNPLLVEGQLHGGLAQGIAQALYEEVRYDDEGNPLTSTFADYGIPAAPDLPDFDLVSQQTPSPVNGLGVKGVGESGTIGAIPAVANAVADALAPYGVRHVDLPATPERVWRLLRSGGGGAVPTVPAAAPHSEEPPDATAAWRRGAVPLDSGWARVRRLLRDTDPVVVGGCAVAAVGAAVAVRALRRRGRR</sequence>
<dbReference type="EMBL" id="JACHJT010000001">
    <property type="protein sequence ID" value="MBB4931250.1"/>
    <property type="molecule type" value="Genomic_DNA"/>
</dbReference>
<dbReference type="InterPro" id="IPR036856">
    <property type="entry name" value="Ald_Oxase/Xan_DH_a/b_sf"/>
</dbReference>
<dbReference type="Pfam" id="PF02738">
    <property type="entry name" value="MoCoBD_1"/>
    <property type="match status" value="1"/>
</dbReference>
<name>A0A7W7RG41_9ACTN</name>
<feature type="transmembrane region" description="Helical" evidence="3">
    <location>
        <begin position="813"/>
        <end position="832"/>
    </location>
</feature>
<dbReference type="AlphaFoldDB" id="A0A7W7RG41"/>
<dbReference type="Gene3D" id="3.90.1170.50">
    <property type="entry name" value="Aldehyde oxidase/xanthine dehydrogenase, a/b hammerhead"/>
    <property type="match status" value="1"/>
</dbReference>
<keyword evidence="1" id="KW-0500">Molybdenum</keyword>
<dbReference type="GO" id="GO:0043885">
    <property type="term" value="F:anaerobic carbon-monoxide dehydrogenase activity"/>
    <property type="evidence" value="ECO:0007669"/>
    <property type="project" value="UniProtKB-EC"/>
</dbReference>
<accession>A0A7W7RG41</accession>
<dbReference type="InterPro" id="IPR016208">
    <property type="entry name" value="Ald_Oxase/xanthine_DH-like"/>
</dbReference>
<dbReference type="InterPro" id="IPR000674">
    <property type="entry name" value="Ald_Oxase/Xan_DH_a/b"/>
</dbReference>
<evidence type="ECO:0000256" key="1">
    <source>
        <dbReference type="ARBA" id="ARBA00022505"/>
    </source>
</evidence>
<evidence type="ECO:0000313" key="6">
    <source>
        <dbReference type="Proteomes" id="UP000523007"/>
    </source>
</evidence>
<reference evidence="5 6" key="1">
    <citation type="submission" date="2020-08" db="EMBL/GenBank/DDBJ databases">
        <title>Sequencing the genomes of 1000 actinobacteria strains.</title>
        <authorList>
            <person name="Klenk H.-P."/>
        </authorList>
    </citation>
    <scope>NUCLEOTIDE SEQUENCE [LARGE SCALE GENOMIC DNA]</scope>
    <source>
        <strain evidence="5 6">DSM 102030</strain>
    </source>
</reference>